<proteinExistence type="predicted"/>
<dbReference type="Proteomes" id="UP000295371">
    <property type="component" value="Unassembled WGS sequence"/>
</dbReference>
<dbReference type="InterPro" id="IPR002575">
    <property type="entry name" value="Aminoglycoside_PTrfase"/>
</dbReference>
<dbReference type="RefSeq" id="WP_133754737.1">
    <property type="nucleotide sequence ID" value="NZ_SOAW01000001.1"/>
</dbReference>
<feature type="domain" description="Aminoglycoside phosphotransferase" evidence="1">
    <location>
        <begin position="148"/>
        <end position="339"/>
    </location>
</feature>
<sequence length="375" mass="40465">MDQAAAWLLDRQRLAADLGAPAQATRLRHKPGLSTVAALELSGELRWIRVSTPGHADKLQRSIRTAEAHGATVVTGAICGTDLHWAHGPAASDPILLRAARPGSSAAGRQVIERWAGGGLPVLRYNPSRRMVARWAVGSTTRNDSDLLVRLNAAADPEALRVPAHLAAHGVRILVPTEVHRNGRISFWPWIDGPGDLAGCDDRQLLQQAGAELARLHRVAGGPGPHHGPDQLAEQRARQLRSLRLVDTELAEQAAEVETAVRLVERRHVRVHGDFSADQVLVDAGSRCVVADLDRSGFGDPRLDLAGFVAVELIDHGSSRRAEALLEGYGAAADDLRPWIGHALLTRLDQPFRAGDPEWRARTRKVIELAAGVLA</sequence>
<keyword evidence="3" id="KW-1185">Reference proteome</keyword>
<evidence type="ECO:0000313" key="3">
    <source>
        <dbReference type="Proteomes" id="UP000295371"/>
    </source>
</evidence>
<dbReference type="Gene3D" id="3.90.1200.10">
    <property type="match status" value="1"/>
</dbReference>
<dbReference type="Pfam" id="PF01636">
    <property type="entry name" value="APH"/>
    <property type="match status" value="1"/>
</dbReference>
<keyword evidence="2" id="KW-0808">Transferase</keyword>
<gene>
    <name evidence="2" type="ORF">CLV29_2012</name>
</gene>
<organism evidence="2 3">
    <name type="scientific">Naumannella halotolerans</name>
    <dbReference type="NCBI Taxonomy" id="993414"/>
    <lineage>
        <taxon>Bacteria</taxon>
        <taxon>Bacillati</taxon>
        <taxon>Actinomycetota</taxon>
        <taxon>Actinomycetes</taxon>
        <taxon>Propionibacteriales</taxon>
        <taxon>Propionibacteriaceae</taxon>
        <taxon>Naumannella</taxon>
    </lineage>
</organism>
<accession>A0A4R7J9X0</accession>
<evidence type="ECO:0000313" key="2">
    <source>
        <dbReference type="EMBL" id="TDT34352.1"/>
    </source>
</evidence>
<evidence type="ECO:0000259" key="1">
    <source>
        <dbReference type="Pfam" id="PF01636"/>
    </source>
</evidence>
<comment type="caution">
    <text evidence="2">The sequence shown here is derived from an EMBL/GenBank/DDBJ whole genome shotgun (WGS) entry which is preliminary data.</text>
</comment>
<dbReference type="SUPFAM" id="SSF56112">
    <property type="entry name" value="Protein kinase-like (PK-like)"/>
    <property type="match status" value="1"/>
</dbReference>
<name>A0A4R7J9X0_9ACTN</name>
<protein>
    <submittedName>
        <fullName evidence="2">Phosphotransferase family enzyme</fullName>
    </submittedName>
</protein>
<dbReference type="GO" id="GO:0016740">
    <property type="term" value="F:transferase activity"/>
    <property type="evidence" value="ECO:0007669"/>
    <property type="project" value="UniProtKB-KW"/>
</dbReference>
<dbReference type="OrthoDB" id="581471at2"/>
<dbReference type="InterPro" id="IPR011009">
    <property type="entry name" value="Kinase-like_dom_sf"/>
</dbReference>
<reference evidence="2 3" key="1">
    <citation type="submission" date="2019-03" db="EMBL/GenBank/DDBJ databases">
        <title>Genomic Encyclopedia of Archaeal and Bacterial Type Strains, Phase II (KMG-II): from individual species to whole genera.</title>
        <authorList>
            <person name="Goeker M."/>
        </authorList>
    </citation>
    <scope>NUCLEOTIDE SEQUENCE [LARGE SCALE GENOMIC DNA]</scope>
    <source>
        <strain evidence="2 3">DSM 24323</strain>
    </source>
</reference>
<dbReference type="EMBL" id="SOAW01000001">
    <property type="protein sequence ID" value="TDT34352.1"/>
    <property type="molecule type" value="Genomic_DNA"/>
</dbReference>
<dbReference type="AlphaFoldDB" id="A0A4R7J9X0"/>